<dbReference type="AlphaFoldDB" id="A0AAP0S0I3"/>
<dbReference type="EMBL" id="JBBPBK010000003">
    <property type="protein sequence ID" value="KAK9288696.1"/>
    <property type="molecule type" value="Genomic_DNA"/>
</dbReference>
<evidence type="ECO:0000313" key="6">
    <source>
        <dbReference type="EMBL" id="KAK9288696.1"/>
    </source>
</evidence>
<evidence type="ECO:0000256" key="1">
    <source>
        <dbReference type="ARBA" id="ARBA00009995"/>
    </source>
</evidence>
<dbReference type="PANTHER" id="PTHR11926">
    <property type="entry name" value="GLUCOSYL/GLUCURONOSYL TRANSFERASES"/>
    <property type="match status" value="1"/>
</dbReference>
<dbReference type="Gene3D" id="3.40.50.2000">
    <property type="entry name" value="Glycogen Phosphorylase B"/>
    <property type="match status" value="2"/>
</dbReference>
<dbReference type="SUPFAM" id="SSF53756">
    <property type="entry name" value="UDP-Glycosyltransferase/glycogen phosphorylase"/>
    <property type="match status" value="1"/>
</dbReference>
<dbReference type="FunFam" id="3.40.50.2000:FF:000019">
    <property type="entry name" value="Glycosyltransferase"/>
    <property type="match status" value="1"/>
</dbReference>
<dbReference type="FunFam" id="3.40.50.2000:FF:000167">
    <property type="entry name" value="Glycosyltransferase"/>
    <property type="match status" value="1"/>
</dbReference>
<dbReference type="CDD" id="cd03784">
    <property type="entry name" value="GT1_Gtf-like"/>
    <property type="match status" value="1"/>
</dbReference>
<keyword evidence="7" id="KW-1185">Reference proteome</keyword>
<evidence type="ECO:0000256" key="5">
    <source>
        <dbReference type="RuleBase" id="RU362057"/>
    </source>
</evidence>
<dbReference type="EC" id="2.4.1.-" evidence="5"/>
<dbReference type="InterPro" id="IPR035595">
    <property type="entry name" value="UDP_glycos_trans_CS"/>
</dbReference>
<dbReference type="PANTHER" id="PTHR11926:SF870">
    <property type="entry name" value="UDP-GLYCOSYLTRANSFERASE 75B1"/>
    <property type="match status" value="1"/>
</dbReference>
<proteinExistence type="inferred from homology"/>
<sequence>MGHPHFLLVTFPAQGHINPSLQFAKRLLRMGVHVTFASSTFARRRITEKTPAPDGLTFAEFSDAYVDGLKPGDDIDHYMSELRRCGSQTLIDLITQSAEEGRPITCLVYTLVLPWATKIARELHVPSAMLWIQPAAVLGIYYYYFKGYGDLIRSCSNDPSWSIELPGLPPMATRDLPSFFLPSNRHHFVLPILEEQIEILDEETNPKVLVNTFDALEPEALKAVDKLNLIPIGPSIPSAFLDGKDPSDTSFGGDLFQHSKDHYIEWLNSKPISSVIYVSFGSISELSKPQMEEIARGLLESGWPFLWVIRAPQNGEKEKEEDELSCREELEQQGMIVPWCSQVEVLSHPSLGCFVTHCGWNSSLESLVCGVPVVAFPQWMDQGTNAKLMEDVWKTGRRVAANEGGVVEWGEIKRCLEIVMGNGEEGEEMRRNANKWKELSRAAMKEGGSSDKNLKAFVDEIALDCY</sequence>
<evidence type="ECO:0000256" key="4">
    <source>
        <dbReference type="RuleBase" id="RU003718"/>
    </source>
</evidence>
<dbReference type="InterPro" id="IPR002213">
    <property type="entry name" value="UDP_glucos_trans"/>
</dbReference>
<organism evidence="6 7">
    <name type="scientific">Liquidambar formosana</name>
    <name type="common">Formosan gum</name>
    <dbReference type="NCBI Taxonomy" id="63359"/>
    <lineage>
        <taxon>Eukaryota</taxon>
        <taxon>Viridiplantae</taxon>
        <taxon>Streptophyta</taxon>
        <taxon>Embryophyta</taxon>
        <taxon>Tracheophyta</taxon>
        <taxon>Spermatophyta</taxon>
        <taxon>Magnoliopsida</taxon>
        <taxon>eudicotyledons</taxon>
        <taxon>Gunneridae</taxon>
        <taxon>Pentapetalae</taxon>
        <taxon>Saxifragales</taxon>
        <taxon>Altingiaceae</taxon>
        <taxon>Liquidambar</taxon>
    </lineage>
</organism>
<comment type="caution">
    <text evidence="6">The sequence shown here is derived from an EMBL/GenBank/DDBJ whole genome shotgun (WGS) entry which is preliminary data.</text>
</comment>
<keyword evidence="2 4" id="KW-0328">Glycosyltransferase</keyword>
<dbReference type="GO" id="GO:0080043">
    <property type="term" value="F:quercetin 3-O-glucosyltransferase activity"/>
    <property type="evidence" value="ECO:0007669"/>
    <property type="project" value="TreeGrafter"/>
</dbReference>
<keyword evidence="3 4" id="KW-0808">Transferase</keyword>
<gene>
    <name evidence="6" type="ORF">L1049_017159</name>
</gene>
<evidence type="ECO:0000256" key="3">
    <source>
        <dbReference type="ARBA" id="ARBA00022679"/>
    </source>
</evidence>
<dbReference type="GO" id="GO:0080044">
    <property type="term" value="F:quercetin 7-O-glucosyltransferase activity"/>
    <property type="evidence" value="ECO:0007669"/>
    <property type="project" value="TreeGrafter"/>
</dbReference>
<accession>A0AAP0S0I3</accession>
<comment type="similarity">
    <text evidence="1 4">Belongs to the UDP-glycosyltransferase family.</text>
</comment>
<name>A0AAP0S0I3_LIQFO</name>
<reference evidence="6 7" key="1">
    <citation type="journal article" date="2024" name="Plant J.">
        <title>Genome sequences and population genomics reveal climatic adaptation and genomic divergence between two closely related sweetgum species.</title>
        <authorList>
            <person name="Xu W.Q."/>
            <person name="Ren C.Q."/>
            <person name="Zhang X.Y."/>
            <person name="Comes H.P."/>
            <person name="Liu X.H."/>
            <person name="Li Y.G."/>
            <person name="Kettle C.J."/>
            <person name="Jalonen R."/>
            <person name="Gaisberger H."/>
            <person name="Ma Y.Z."/>
            <person name="Qiu Y.X."/>
        </authorList>
    </citation>
    <scope>NUCLEOTIDE SEQUENCE [LARGE SCALE GENOMIC DNA]</scope>
    <source>
        <strain evidence="6">Hangzhou</strain>
    </source>
</reference>
<evidence type="ECO:0000313" key="7">
    <source>
        <dbReference type="Proteomes" id="UP001415857"/>
    </source>
</evidence>
<evidence type="ECO:0000256" key="2">
    <source>
        <dbReference type="ARBA" id="ARBA00022676"/>
    </source>
</evidence>
<protein>
    <recommendedName>
        <fullName evidence="5">Glycosyltransferase</fullName>
        <ecNumber evidence="5">2.4.1.-</ecNumber>
    </recommendedName>
</protein>
<dbReference type="Proteomes" id="UP001415857">
    <property type="component" value="Unassembled WGS sequence"/>
</dbReference>
<dbReference type="Pfam" id="PF00201">
    <property type="entry name" value="UDPGT"/>
    <property type="match status" value="1"/>
</dbReference>
<dbReference type="PROSITE" id="PS00375">
    <property type="entry name" value="UDPGT"/>
    <property type="match status" value="1"/>
</dbReference>